<evidence type="ECO:0000256" key="1">
    <source>
        <dbReference type="SAM" id="MobiDB-lite"/>
    </source>
</evidence>
<dbReference type="EMBL" id="VOIH02000007">
    <property type="protein sequence ID" value="KAF3442841.1"/>
    <property type="molecule type" value="Genomic_DNA"/>
</dbReference>
<feature type="region of interest" description="Disordered" evidence="1">
    <location>
        <begin position="124"/>
        <end position="148"/>
    </location>
</feature>
<dbReference type="AlphaFoldDB" id="A0A8K0GZF1"/>
<evidence type="ECO:0000313" key="2">
    <source>
        <dbReference type="EMBL" id="KAF3442841.1"/>
    </source>
</evidence>
<name>A0A8K0GZF1_9ROSA</name>
<protein>
    <submittedName>
        <fullName evidence="2">Uncharacterized protein</fullName>
    </submittedName>
</protein>
<accession>A0A8K0GZF1</accession>
<sequence>MSREENLGARRAITLWRSMYPASSSRVECKEIGESEDACEQELERKKLEVAKFFSGFTTAVPLSDKRAWFVDSMELDQFQRDHSYQIYRWDMDQHQDDPDKQEGLNAHLEHIGVEIPRVPEACAVGEDPEEEEDLEEKEDLEEFSTDV</sequence>
<dbReference type="Proteomes" id="UP000796880">
    <property type="component" value="Unassembled WGS sequence"/>
</dbReference>
<organism evidence="2 3">
    <name type="scientific">Rhamnella rubrinervis</name>
    <dbReference type="NCBI Taxonomy" id="2594499"/>
    <lineage>
        <taxon>Eukaryota</taxon>
        <taxon>Viridiplantae</taxon>
        <taxon>Streptophyta</taxon>
        <taxon>Embryophyta</taxon>
        <taxon>Tracheophyta</taxon>
        <taxon>Spermatophyta</taxon>
        <taxon>Magnoliopsida</taxon>
        <taxon>eudicotyledons</taxon>
        <taxon>Gunneridae</taxon>
        <taxon>Pentapetalae</taxon>
        <taxon>rosids</taxon>
        <taxon>fabids</taxon>
        <taxon>Rosales</taxon>
        <taxon>Rhamnaceae</taxon>
        <taxon>rhamnoid group</taxon>
        <taxon>Rhamneae</taxon>
        <taxon>Rhamnella</taxon>
    </lineage>
</organism>
<evidence type="ECO:0000313" key="3">
    <source>
        <dbReference type="Proteomes" id="UP000796880"/>
    </source>
</evidence>
<proteinExistence type="predicted"/>
<keyword evidence="3" id="KW-1185">Reference proteome</keyword>
<comment type="caution">
    <text evidence="2">The sequence shown here is derived from an EMBL/GenBank/DDBJ whole genome shotgun (WGS) entry which is preliminary data.</text>
</comment>
<reference evidence="2" key="1">
    <citation type="submission" date="2020-03" db="EMBL/GenBank/DDBJ databases">
        <title>A high-quality chromosome-level genome assembly of a woody plant with both climbing and erect habits, Rhamnella rubrinervis.</title>
        <authorList>
            <person name="Lu Z."/>
            <person name="Yang Y."/>
            <person name="Zhu X."/>
            <person name="Sun Y."/>
        </authorList>
    </citation>
    <scope>NUCLEOTIDE SEQUENCE</scope>
    <source>
        <strain evidence="2">BYM</strain>
        <tissue evidence="2">Leaf</tissue>
    </source>
</reference>
<gene>
    <name evidence="2" type="ORF">FNV43_RR16759</name>
</gene>
<feature type="compositionally biased region" description="Acidic residues" evidence="1">
    <location>
        <begin position="127"/>
        <end position="148"/>
    </location>
</feature>